<evidence type="ECO:0000313" key="2">
    <source>
        <dbReference type="Proteomes" id="UP000234328"/>
    </source>
</evidence>
<proteinExistence type="predicted"/>
<dbReference type="AlphaFoldDB" id="A0A2N4UJY5"/>
<dbReference type="Proteomes" id="UP000234328">
    <property type="component" value="Unassembled WGS sequence"/>
</dbReference>
<dbReference type="RefSeq" id="WP_102068667.1">
    <property type="nucleotide sequence ID" value="NZ_PDNV01000002.1"/>
</dbReference>
<dbReference type="OrthoDB" id="8687895at2"/>
<name>A0A2N4UJY5_9BURK</name>
<evidence type="ECO:0000313" key="1">
    <source>
        <dbReference type="EMBL" id="PLC55342.1"/>
    </source>
</evidence>
<protein>
    <submittedName>
        <fullName evidence="1">Uncharacterized protein</fullName>
    </submittedName>
</protein>
<dbReference type="EMBL" id="PDNV01000002">
    <property type="protein sequence ID" value="PLC55342.1"/>
    <property type="molecule type" value="Genomic_DNA"/>
</dbReference>
<sequence>MTRILVTVLVDDDYLGRFSEVVDRCIDVGMAVQRQMTSIGVIYGTVDETRIGSLGHILGVRHVEASREVGPLGGHPGN</sequence>
<keyword evidence="2" id="KW-1185">Reference proteome</keyword>
<reference evidence="1 2" key="1">
    <citation type="submission" date="2017-10" db="EMBL/GenBank/DDBJ databases">
        <title>Two draft genome sequences of Pusillimonas sp. strains isolated from a nitrate- and radionuclide-contaminated groundwater in Russia.</title>
        <authorList>
            <person name="Grouzdev D.S."/>
            <person name="Tourova T.P."/>
            <person name="Goeva M.A."/>
            <person name="Babich T.L."/>
            <person name="Sokolova D.S."/>
            <person name="Abdullin R."/>
            <person name="Poltaraus A.B."/>
            <person name="Toshchakov S.V."/>
            <person name="Nazina T.N."/>
        </authorList>
    </citation>
    <scope>NUCLEOTIDE SEQUENCE [LARGE SCALE GENOMIC DNA]</scope>
    <source>
        <strain evidence="1 2">JR1/69-2-13</strain>
    </source>
</reference>
<comment type="caution">
    <text evidence="1">The sequence shown here is derived from an EMBL/GenBank/DDBJ whole genome shotgun (WGS) entry which is preliminary data.</text>
</comment>
<organism evidence="1 2">
    <name type="scientific">Pollutimonas nitritireducens</name>
    <dbReference type="NCBI Taxonomy" id="2045209"/>
    <lineage>
        <taxon>Bacteria</taxon>
        <taxon>Pseudomonadati</taxon>
        <taxon>Pseudomonadota</taxon>
        <taxon>Betaproteobacteria</taxon>
        <taxon>Burkholderiales</taxon>
        <taxon>Alcaligenaceae</taxon>
        <taxon>Pollutimonas</taxon>
    </lineage>
</organism>
<gene>
    <name evidence="1" type="ORF">CR155_03845</name>
</gene>
<accession>A0A2N4UJY5</accession>